<dbReference type="SUPFAM" id="SSF55729">
    <property type="entry name" value="Acyl-CoA N-acyltransferases (Nat)"/>
    <property type="match status" value="1"/>
</dbReference>
<dbReference type="Proteomes" id="UP000192813">
    <property type="component" value="Unassembled WGS sequence"/>
</dbReference>
<dbReference type="PANTHER" id="PTHR42919">
    <property type="entry name" value="N-ALPHA-ACETYLTRANSFERASE"/>
    <property type="match status" value="1"/>
</dbReference>
<name>A0A2J9PP38_9LACT</name>
<comment type="caution">
    <text evidence="4">The sequence shown here is derived from an EMBL/GenBank/DDBJ whole genome shotgun (WGS) entry which is preliminary data.</text>
</comment>
<dbReference type="EMBL" id="NBTM02000001">
    <property type="protein sequence ID" value="PNL92092.1"/>
    <property type="molecule type" value="Genomic_DNA"/>
</dbReference>
<evidence type="ECO:0000259" key="3">
    <source>
        <dbReference type="PROSITE" id="PS51186"/>
    </source>
</evidence>
<accession>A0A2J9PP38</accession>
<keyword evidence="2" id="KW-0012">Acyltransferase</keyword>
<dbReference type="GO" id="GO:0016747">
    <property type="term" value="F:acyltransferase activity, transferring groups other than amino-acyl groups"/>
    <property type="evidence" value="ECO:0007669"/>
    <property type="project" value="InterPro"/>
</dbReference>
<dbReference type="AlphaFoldDB" id="A0A2J9PP38"/>
<dbReference type="RefSeq" id="WP_083069614.1">
    <property type="nucleotide sequence ID" value="NZ_JALXKY010000002.1"/>
</dbReference>
<dbReference type="Gene3D" id="3.40.630.30">
    <property type="match status" value="1"/>
</dbReference>
<evidence type="ECO:0000256" key="2">
    <source>
        <dbReference type="ARBA" id="ARBA00023315"/>
    </source>
</evidence>
<dbReference type="InterPro" id="IPR000182">
    <property type="entry name" value="GNAT_dom"/>
</dbReference>
<protein>
    <submittedName>
        <fullName evidence="4">GNAT family N-acetyltransferase</fullName>
    </submittedName>
</protein>
<dbReference type="PANTHER" id="PTHR42919:SF8">
    <property type="entry name" value="N-ALPHA-ACETYLTRANSFERASE 50"/>
    <property type="match status" value="1"/>
</dbReference>
<dbReference type="InterPro" id="IPR016181">
    <property type="entry name" value="Acyl_CoA_acyltransferase"/>
</dbReference>
<feature type="domain" description="N-acetyltransferase" evidence="3">
    <location>
        <begin position="2"/>
        <end position="170"/>
    </location>
</feature>
<sequence length="170" mass="19865">MTQLHQCSVADVDELRAVSIETYTDTFGEFNSDENMRIYLEDAYNRDKLLAELAETNSQFFFMKENNETVGYLKLNLGDAQTEYIGDNLLEVERIYVRTAFLRNGYGTKLIQTAEEIARELGVNGMWLGVWEHNQRALNFYSKMGLRHISQHSFFMADDEQIDLIYYKDL</sequence>
<reference evidence="5" key="1">
    <citation type="submission" date="2017-12" db="EMBL/GenBank/DDBJ databases">
        <title>FDA dAtabase for Regulatory Grade micrObial Sequences (FDA-ARGOS): Supporting development and validation of Infectious Disease Dx tests.</title>
        <authorList>
            <person name="Hoffmann M."/>
            <person name="Allard M."/>
            <person name="Evans P."/>
            <person name="Brown E."/>
            <person name="Tallon L."/>
            <person name="Sadzewicz L."/>
            <person name="Sengamalay N."/>
            <person name="Ott S."/>
            <person name="Godinez A."/>
            <person name="Nagaraj S."/>
            <person name="Vavikolanu K."/>
            <person name="Aluvathingal J."/>
            <person name="Nadendla S."/>
            <person name="Sichtig H."/>
        </authorList>
    </citation>
    <scope>NUCLEOTIDE SEQUENCE [LARGE SCALE GENOMIC DNA]</scope>
    <source>
        <strain evidence="5">FDAARGOS_249</strain>
    </source>
</reference>
<proteinExistence type="predicted"/>
<dbReference type="InterPro" id="IPR051556">
    <property type="entry name" value="N-term/lysine_N-AcTrnsfr"/>
</dbReference>
<organism evidence="4 5">
    <name type="scientific">Aerococcus viridans</name>
    <dbReference type="NCBI Taxonomy" id="1377"/>
    <lineage>
        <taxon>Bacteria</taxon>
        <taxon>Bacillati</taxon>
        <taxon>Bacillota</taxon>
        <taxon>Bacilli</taxon>
        <taxon>Lactobacillales</taxon>
        <taxon>Aerococcaceae</taxon>
        <taxon>Aerococcus</taxon>
    </lineage>
</organism>
<evidence type="ECO:0000313" key="4">
    <source>
        <dbReference type="EMBL" id="PNL92092.1"/>
    </source>
</evidence>
<evidence type="ECO:0000313" key="5">
    <source>
        <dbReference type="Proteomes" id="UP000192813"/>
    </source>
</evidence>
<keyword evidence="1 4" id="KW-0808">Transferase</keyword>
<evidence type="ECO:0000256" key="1">
    <source>
        <dbReference type="ARBA" id="ARBA00022679"/>
    </source>
</evidence>
<dbReference type="CDD" id="cd04301">
    <property type="entry name" value="NAT_SF"/>
    <property type="match status" value="1"/>
</dbReference>
<dbReference type="Pfam" id="PF00583">
    <property type="entry name" value="Acetyltransf_1"/>
    <property type="match status" value="1"/>
</dbReference>
<gene>
    <name evidence="4" type="ORF">A6J77_007560</name>
</gene>
<dbReference type="PROSITE" id="PS51186">
    <property type="entry name" value="GNAT"/>
    <property type="match status" value="1"/>
</dbReference>